<dbReference type="AlphaFoldDB" id="A0A0G1X751"/>
<gene>
    <name evidence="1" type="ORF">VF00_C0002G0325</name>
</gene>
<accession>A0A0G1X751</accession>
<dbReference type="Proteomes" id="UP000034913">
    <property type="component" value="Unassembled WGS sequence"/>
</dbReference>
<name>A0A0G1X751_UNCK3</name>
<reference evidence="1 2" key="1">
    <citation type="journal article" date="2015" name="Nature">
        <title>rRNA introns, odd ribosomes, and small enigmatic genomes across a large radiation of phyla.</title>
        <authorList>
            <person name="Brown C.T."/>
            <person name="Hug L.A."/>
            <person name="Thomas B.C."/>
            <person name="Sharon I."/>
            <person name="Castelle C.J."/>
            <person name="Singh A."/>
            <person name="Wilkins M.J."/>
            <person name="Williams K.H."/>
            <person name="Banfield J.F."/>
        </authorList>
    </citation>
    <scope>NUCLEOTIDE SEQUENCE [LARGE SCALE GENOMIC DNA]</scope>
</reference>
<evidence type="ECO:0000313" key="1">
    <source>
        <dbReference type="EMBL" id="KKW26998.1"/>
    </source>
</evidence>
<organism evidence="1 2">
    <name type="scientific">candidate division Kazan bacterium GW2011_GWB1_52_7</name>
    <dbReference type="NCBI Taxonomy" id="1620414"/>
    <lineage>
        <taxon>Bacteria</taxon>
        <taxon>Bacteria division Kazan-3B-28</taxon>
    </lineage>
</organism>
<sequence>MAEKSLESPLEEEVIKRFKLFRDLRDNEEDERILNLVEEGLREEALRAVAEMIPAGQAESVKKKLAQATTADEAMGVLASFAQDDLTRWQLRNRLMAYLDNLLVKSKAM</sequence>
<comment type="caution">
    <text evidence="1">The sequence shown here is derived from an EMBL/GenBank/DDBJ whole genome shotgun (WGS) entry which is preliminary data.</text>
</comment>
<dbReference type="EMBL" id="LCRB01000002">
    <property type="protein sequence ID" value="KKW26998.1"/>
    <property type="molecule type" value="Genomic_DNA"/>
</dbReference>
<proteinExistence type="predicted"/>
<protein>
    <submittedName>
        <fullName evidence="1">Uncharacterized protein</fullName>
    </submittedName>
</protein>
<evidence type="ECO:0000313" key="2">
    <source>
        <dbReference type="Proteomes" id="UP000034913"/>
    </source>
</evidence>